<dbReference type="Gene3D" id="2.40.70.10">
    <property type="entry name" value="Acid Proteases"/>
    <property type="match status" value="1"/>
</dbReference>
<gene>
    <name evidence="3" type="ORF">Tci_416883</name>
</gene>
<feature type="non-terminal residue" evidence="3">
    <location>
        <position position="1"/>
    </location>
</feature>
<dbReference type="EMBL" id="BKCJ010179457">
    <property type="protein sequence ID" value="GEY44909.1"/>
    <property type="molecule type" value="Genomic_DNA"/>
</dbReference>
<accession>A0A699HKM2</accession>
<keyword evidence="3" id="KW-0695">RNA-directed DNA polymerase</keyword>
<feature type="domain" description="Retrotransposon gag" evidence="2">
    <location>
        <begin position="220"/>
        <end position="312"/>
    </location>
</feature>
<comment type="caution">
    <text evidence="3">The sequence shown here is derived from an EMBL/GenBank/DDBJ whole genome shotgun (WGS) entry which is preliminary data.</text>
</comment>
<organism evidence="3">
    <name type="scientific">Tanacetum cinerariifolium</name>
    <name type="common">Dalmatian daisy</name>
    <name type="synonym">Chrysanthemum cinerariifolium</name>
    <dbReference type="NCBI Taxonomy" id="118510"/>
    <lineage>
        <taxon>Eukaryota</taxon>
        <taxon>Viridiplantae</taxon>
        <taxon>Streptophyta</taxon>
        <taxon>Embryophyta</taxon>
        <taxon>Tracheophyta</taxon>
        <taxon>Spermatophyta</taxon>
        <taxon>Magnoliopsida</taxon>
        <taxon>eudicotyledons</taxon>
        <taxon>Gunneridae</taxon>
        <taxon>Pentapetalae</taxon>
        <taxon>asterids</taxon>
        <taxon>campanulids</taxon>
        <taxon>Asterales</taxon>
        <taxon>Asteraceae</taxon>
        <taxon>Asteroideae</taxon>
        <taxon>Anthemideae</taxon>
        <taxon>Anthemidinae</taxon>
        <taxon>Tanacetum</taxon>
    </lineage>
</organism>
<name>A0A699HKM2_TANCI</name>
<evidence type="ECO:0000313" key="3">
    <source>
        <dbReference type="EMBL" id="GEY44909.1"/>
    </source>
</evidence>
<protein>
    <submittedName>
        <fullName evidence="3">Reverse transcriptase domain-containing protein</fullName>
    </submittedName>
</protein>
<dbReference type="GO" id="GO:0003964">
    <property type="term" value="F:RNA-directed DNA polymerase activity"/>
    <property type="evidence" value="ECO:0007669"/>
    <property type="project" value="UniProtKB-KW"/>
</dbReference>
<evidence type="ECO:0000256" key="1">
    <source>
        <dbReference type="SAM" id="MobiDB-lite"/>
    </source>
</evidence>
<evidence type="ECO:0000259" key="2">
    <source>
        <dbReference type="Pfam" id="PF03732"/>
    </source>
</evidence>
<dbReference type="Pfam" id="PF03732">
    <property type="entry name" value="Retrotrans_gag"/>
    <property type="match status" value="1"/>
</dbReference>
<dbReference type="InterPro" id="IPR005162">
    <property type="entry name" value="Retrotrans_gag_dom"/>
</dbReference>
<feature type="region of interest" description="Disordered" evidence="1">
    <location>
        <begin position="94"/>
        <end position="113"/>
    </location>
</feature>
<dbReference type="InterPro" id="IPR021109">
    <property type="entry name" value="Peptidase_aspartic_dom_sf"/>
</dbReference>
<feature type="region of interest" description="Disordered" evidence="1">
    <location>
        <begin position="464"/>
        <end position="484"/>
    </location>
</feature>
<dbReference type="PANTHER" id="PTHR33067:SF35">
    <property type="entry name" value="ASPARTIC PEPTIDASE DDI1-TYPE DOMAIN-CONTAINING PROTEIN"/>
    <property type="match status" value="1"/>
</dbReference>
<keyword evidence="3" id="KW-0548">Nucleotidyltransferase</keyword>
<dbReference type="PANTHER" id="PTHR33067">
    <property type="entry name" value="RNA-DIRECTED DNA POLYMERASE-RELATED"/>
    <property type="match status" value="1"/>
</dbReference>
<dbReference type="AlphaFoldDB" id="A0A699HKM2"/>
<proteinExistence type="predicted"/>
<keyword evidence="3" id="KW-0808">Transferase</keyword>
<sequence length="1083" mass="123024">GKAVHFRKIQDTRTFNVNPYLTTGTEDVNFPNLLSLFDLNTSTVAPVQQKFPPRVVPKNYNPKGERFLIASRFPTPPLACSFFSLRATMTSSSKLSSVQTSNPTSSTNPTLNGRIRRTSKQKVENSNFEEHLTPISTMTDNRTMAEMLRAPTEGCAEAIIVPPILAEQFELKRSLINMMTSEQFFGLEKDNPHDHIRWFIKITSTIKYKDVPNSVIKLILFPFSLAWAARRWLKKEPPHSITTWDDLFSKFINEFFSPSRTTNLRNEISNFQQKFDESFHEAWERYKHLLRACPHHGFIELHQLDTFYSALNLADQDSLNAAAGGNLLEKSPQDALTIIENKSKVCNFQSKPIASPVNACDISSSSEIAKLTHAVNQQTSVVTTAMTPMLKQLQANPPLAQVKAVEEICVTCGAASNYNQGNPGYQPQGVTNQMRPIGSGSLPGNTVAYPKGKLKAITTRSVLVTDGPTVPTPPKSVTPEEDECVEETYTDPDLAEYTIKVPPPPVQKPKPPQDKDEIQIQKFWHMFKQLHLNITLAEALFLMPKYQKMLKALLSNKEKLQELENTPLNENCSAVILKKLSEKLRDPGKFIIPCGFSLPDLIPTRMTLELANRAICTPDGIARDVFVPVGKFTFPAYFVIVDYESDPRVPLTLGRPFLRTARALIDVHGEEMILRDEDERLTLNMKHDTASYSNHPHRELVNLINIFNIPSEYCLEVSVSNKQSGNPTFSLHNEITSSEVTHEIHDSAGCNFLSEELLDIDFFNDIHPYFDDNPLSGSTIYSSNSLLEEFTDELALITYPPNYDDNLTCDIESDIREIEFLLYRCEDSDLKDSIDQTDLANLDDYFVDPTPEMFTDKHAPDYSLRPRFDVYPDDFLEIKFDADNFYDDTFDSKGEKIKESELLIDELDLPCDILPYLEYDSFASQDFSRDDDLLSPDNEDKVFNPGILIHEKSVTIITRVAQKKKLALSYASWVFEDFNPPFYEPLVSKDVPNSMRLLPFSSENEEKFFKLGIYTSEKVHFCFLPELSHPGYHVFKVNLIFIGQMKFFHVQSGKNTPLLDILLFHFYPLDPFKYGGIWSSSVT</sequence>
<reference evidence="3" key="1">
    <citation type="journal article" date="2019" name="Sci. Rep.">
        <title>Draft genome of Tanacetum cinerariifolium, the natural source of mosquito coil.</title>
        <authorList>
            <person name="Yamashiro T."/>
            <person name="Shiraishi A."/>
            <person name="Satake H."/>
            <person name="Nakayama K."/>
        </authorList>
    </citation>
    <scope>NUCLEOTIDE SEQUENCE</scope>
</reference>
<feature type="compositionally biased region" description="Low complexity" evidence="1">
    <location>
        <begin position="94"/>
        <end position="110"/>
    </location>
</feature>